<organism evidence="1 2">
    <name type="scientific">Hevea brasiliensis</name>
    <name type="common">Para rubber tree</name>
    <name type="synonym">Siphonia brasiliensis</name>
    <dbReference type="NCBI Taxonomy" id="3981"/>
    <lineage>
        <taxon>Eukaryota</taxon>
        <taxon>Viridiplantae</taxon>
        <taxon>Streptophyta</taxon>
        <taxon>Embryophyta</taxon>
        <taxon>Tracheophyta</taxon>
        <taxon>Spermatophyta</taxon>
        <taxon>Magnoliopsida</taxon>
        <taxon>eudicotyledons</taxon>
        <taxon>Gunneridae</taxon>
        <taxon>Pentapetalae</taxon>
        <taxon>rosids</taxon>
        <taxon>fabids</taxon>
        <taxon>Malpighiales</taxon>
        <taxon>Euphorbiaceae</taxon>
        <taxon>Crotonoideae</taxon>
        <taxon>Micrandreae</taxon>
        <taxon>Hevea</taxon>
    </lineage>
</organism>
<name>A0A6A6M3E9_HEVBR</name>
<protein>
    <submittedName>
        <fullName evidence="1">Uncharacterized protein</fullName>
    </submittedName>
</protein>
<sequence length="113" mass="12772">MGLTMRWHFGGVFVNNHTHLMPTGRTEDEFILLWNDKVLLDVYKETVDEEVGGEAEVIDLEVVLLEGVETEACEPYAKAIDHFLKGVDVDPCSVAIEEEPEDPIRNTSQKILM</sequence>
<keyword evidence="2" id="KW-1185">Reference proteome</keyword>
<dbReference type="Proteomes" id="UP000467840">
    <property type="component" value="Chromosome 9"/>
</dbReference>
<dbReference type="EMBL" id="JAAGAX010000008">
    <property type="protein sequence ID" value="KAF2308230.1"/>
    <property type="molecule type" value="Genomic_DNA"/>
</dbReference>
<reference evidence="1 2" key="1">
    <citation type="journal article" date="2020" name="Mol. Plant">
        <title>The Chromosome-Based Rubber Tree Genome Provides New Insights into Spurge Genome Evolution and Rubber Biosynthesis.</title>
        <authorList>
            <person name="Liu J."/>
            <person name="Shi C."/>
            <person name="Shi C.C."/>
            <person name="Li W."/>
            <person name="Zhang Q.J."/>
            <person name="Zhang Y."/>
            <person name="Li K."/>
            <person name="Lu H.F."/>
            <person name="Shi C."/>
            <person name="Zhu S.T."/>
            <person name="Xiao Z.Y."/>
            <person name="Nan H."/>
            <person name="Yue Y."/>
            <person name="Zhu X.G."/>
            <person name="Wu Y."/>
            <person name="Hong X.N."/>
            <person name="Fan G.Y."/>
            <person name="Tong Y."/>
            <person name="Zhang D."/>
            <person name="Mao C.L."/>
            <person name="Liu Y.L."/>
            <person name="Hao S.J."/>
            <person name="Liu W.Q."/>
            <person name="Lv M.Q."/>
            <person name="Zhang H.B."/>
            <person name="Liu Y."/>
            <person name="Hu-Tang G.R."/>
            <person name="Wang J.P."/>
            <person name="Wang J.H."/>
            <person name="Sun Y.H."/>
            <person name="Ni S.B."/>
            <person name="Chen W.B."/>
            <person name="Zhang X.C."/>
            <person name="Jiao Y.N."/>
            <person name="Eichler E.E."/>
            <person name="Li G.H."/>
            <person name="Liu X."/>
            <person name="Gao L.Z."/>
        </authorList>
    </citation>
    <scope>NUCLEOTIDE SEQUENCE [LARGE SCALE GENOMIC DNA]</scope>
    <source>
        <strain evidence="2">cv. GT1</strain>
        <tissue evidence="1">Leaf</tissue>
    </source>
</reference>
<evidence type="ECO:0000313" key="2">
    <source>
        <dbReference type="Proteomes" id="UP000467840"/>
    </source>
</evidence>
<evidence type="ECO:0000313" key="1">
    <source>
        <dbReference type="EMBL" id="KAF2308230.1"/>
    </source>
</evidence>
<comment type="caution">
    <text evidence="1">The sequence shown here is derived from an EMBL/GenBank/DDBJ whole genome shotgun (WGS) entry which is preliminary data.</text>
</comment>
<proteinExistence type="predicted"/>
<dbReference type="AlphaFoldDB" id="A0A6A6M3E9"/>
<gene>
    <name evidence="1" type="ORF">GH714_037426</name>
</gene>
<accession>A0A6A6M3E9</accession>